<evidence type="ECO:0000313" key="3">
    <source>
        <dbReference type="Proteomes" id="UP000002624"/>
    </source>
</evidence>
<feature type="region of interest" description="Disordered" evidence="1">
    <location>
        <begin position="28"/>
        <end position="49"/>
    </location>
</feature>
<evidence type="ECO:0000313" key="2">
    <source>
        <dbReference type="EMBL" id="EER43613.1"/>
    </source>
</evidence>
<gene>
    <name evidence="2" type="ORF">HCDG_01643</name>
</gene>
<reference evidence="3" key="1">
    <citation type="submission" date="2009-05" db="EMBL/GenBank/DDBJ databases">
        <title>The genome sequence of Ajellomyces capsulatus strain H143.</title>
        <authorList>
            <person name="Champion M."/>
            <person name="Cuomo C.A."/>
            <person name="Ma L.-J."/>
            <person name="Henn M.R."/>
            <person name="Sil A."/>
            <person name="Goldman B."/>
            <person name="Young S.K."/>
            <person name="Kodira C.D."/>
            <person name="Zeng Q."/>
            <person name="Koehrsen M."/>
            <person name="Alvarado L."/>
            <person name="Berlin A.M."/>
            <person name="Borenstein D."/>
            <person name="Chen Z."/>
            <person name="Engels R."/>
            <person name="Freedman E."/>
            <person name="Gellesch M."/>
            <person name="Goldberg J."/>
            <person name="Griggs A."/>
            <person name="Gujja S."/>
            <person name="Heiman D.I."/>
            <person name="Hepburn T.A."/>
            <person name="Howarth C."/>
            <person name="Jen D."/>
            <person name="Larson L."/>
            <person name="Lewis B."/>
            <person name="Mehta T."/>
            <person name="Park D."/>
            <person name="Pearson M."/>
            <person name="Roberts A."/>
            <person name="Saif S."/>
            <person name="Shea T.D."/>
            <person name="Shenoy N."/>
            <person name="Sisk P."/>
            <person name="Stolte C."/>
            <person name="Sykes S."/>
            <person name="Walk T."/>
            <person name="White J."/>
            <person name="Yandava C."/>
            <person name="Klein B."/>
            <person name="McEwen J.G."/>
            <person name="Puccia R."/>
            <person name="Goldman G.H."/>
            <person name="Felipe M.S."/>
            <person name="Nino-Vega G."/>
            <person name="San-Blas G."/>
            <person name="Taylor J.W."/>
            <person name="Mendoza L."/>
            <person name="Galagan J.E."/>
            <person name="Nusbaum C."/>
            <person name="Birren B.W."/>
        </authorList>
    </citation>
    <scope>NUCLEOTIDE SEQUENCE [LARGE SCALE GENOMIC DNA]</scope>
    <source>
        <strain evidence="3">H143</strain>
    </source>
</reference>
<dbReference type="HOGENOM" id="CLU_2170348_0_0_1"/>
<dbReference type="STRING" id="544712.C6H882"/>
<dbReference type="OrthoDB" id="4188890at2759"/>
<name>C6H882_AJECH</name>
<dbReference type="Proteomes" id="UP000002624">
    <property type="component" value="Unassembled WGS sequence"/>
</dbReference>
<protein>
    <submittedName>
        <fullName evidence="2">Uncharacterized protein</fullName>
    </submittedName>
</protein>
<organism evidence="2 3">
    <name type="scientific">Ajellomyces capsulatus (strain H143)</name>
    <name type="common">Darling's disease fungus</name>
    <name type="synonym">Histoplasma capsulatum</name>
    <dbReference type="NCBI Taxonomy" id="544712"/>
    <lineage>
        <taxon>Eukaryota</taxon>
        <taxon>Fungi</taxon>
        <taxon>Dikarya</taxon>
        <taxon>Ascomycota</taxon>
        <taxon>Pezizomycotina</taxon>
        <taxon>Eurotiomycetes</taxon>
        <taxon>Eurotiomycetidae</taxon>
        <taxon>Onygenales</taxon>
        <taxon>Ajellomycetaceae</taxon>
        <taxon>Histoplasma</taxon>
    </lineage>
</organism>
<proteinExistence type="predicted"/>
<sequence>MDFIRKLSIAVAVTAAALTEAHPLNQFGYRDYPAQSNGNNESSSLVYSSSQPPILPISFSDNSTSGPSTGVPTSYTLPASVYTGPLTTTAAARKNISMSQVLKPALTTDS</sequence>
<dbReference type="EMBL" id="GG692420">
    <property type="protein sequence ID" value="EER43613.1"/>
    <property type="molecule type" value="Genomic_DNA"/>
</dbReference>
<dbReference type="AlphaFoldDB" id="C6H882"/>
<accession>C6H882</accession>
<dbReference type="VEuPathDB" id="FungiDB:HCDG_01643"/>
<evidence type="ECO:0000256" key="1">
    <source>
        <dbReference type="SAM" id="MobiDB-lite"/>
    </source>
</evidence>